<dbReference type="Gene3D" id="3.10.450.40">
    <property type="match status" value="1"/>
</dbReference>
<evidence type="ECO:0000313" key="1">
    <source>
        <dbReference type="EMBL" id="OMD32232.1"/>
    </source>
</evidence>
<gene>
    <name evidence="1" type="ORF">BJP51_16785</name>
</gene>
<sequence length="120" mass="13153">MFTLKIDDTGDIELKSGQLQMVSGQDEIAQSCRIILGINKGEWFLNPELGIDHSKFLGKGVSEDEMRDEIMSGLLQEPRVQTVESIDIEIDRANRSLVISFVATSKDGQVITAEGVEIGG</sequence>
<dbReference type="EMBL" id="MKQP01000018">
    <property type="protein sequence ID" value="OMD32232.1"/>
    <property type="molecule type" value="Genomic_DNA"/>
</dbReference>
<proteinExistence type="predicted"/>
<evidence type="ECO:0000313" key="2">
    <source>
        <dbReference type="Proteomes" id="UP000187465"/>
    </source>
</evidence>
<protein>
    <recommendedName>
        <fullName evidence="3">DUF2634 domain-containing protein</fullName>
    </recommendedName>
</protein>
<dbReference type="Proteomes" id="UP000187465">
    <property type="component" value="Unassembled WGS sequence"/>
</dbReference>
<evidence type="ECO:0008006" key="3">
    <source>
        <dbReference type="Google" id="ProtNLM"/>
    </source>
</evidence>
<dbReference type="Pfam" id="PF10934">
    <property type="entry name" value="Sheath_initiator"/>
    <property type="match status" value="1"/>
</dbReference>
<dbReference type="AlphaFoldDB" id="A0A1R0XBI1"/>
<organism evidence="1 2">
    <name type="scientific">Paenibacillus odorifer</name>
    <dbReference type="NCBI Taxonomy" id="189426"/>
    <lineage>
        <taxon>Bacteria</taxon>
        <taxon>Bacillati</taxon>
        <taxon>Bacillota</taxon>
        <taxon>Bacilli</taxon>
        <taxon>Bacillales</taxon>
        <taxon>Paenibacillaceae</taxon>
        <taxon>Paenibacillus</taxon>
    </lineage>
</organism>
<accession>A0A1R0XBI1</accession>
<dbReference type="RefSeq" id="WP_036681207.1">
    <property type="nucleotide sequence ID" value="NZ_MKQP01000018.1"/>
</dbReference>
<dbReference type="SUPFAM" id="SSF160719">
    <property type="entry name" value="gpW/gp25-like"/>
    <property type="match status" value="1"/>
</dbReference>
<reference evidence="1 2" key="1">
    <citation type="submission" date="2016-10" db="EMBL/GenBank/DDBJ databases">
        <title>Paenibacillus species isolates.</title>
        <authorList>
            <person name="Beno S.M."/>
        </authorList>
    </citation>
    <scope>NUCLEOTIDE SEQUENCE [LARGE SCALE GENOMIC DNA]</scope>
    <source>
        <strain evidence="1 2">FSL H7-0604</strain>
    </source>
</reference>
<comment type="caution">
    <text evidence="1">The sequence shown here is derived from an EMBL/GenBank/DDBJ whole genome shotgun (WGS) entry which is preliminary data.</text>
</comment>
<dbReference type="InterPro" id="IPR020288">
    <property type="entry name" value="Sheath_initiator"/>
</dbReference>
<name>A0A1R0XBI1_9BACL</name>